<dbReference type="InterPro" id="IPR008181">
    <property type="entry name" value="dUTPase"/>
</dbReference>
<dbReference type="NCBIfam" id="TIGR00576">
    <property type="entry name" value="dut"/>
    <property type="match status" value="1"/>
</dbReference>
<sequence length="846" mass="95915">MNIDDLRENTDYKRALQITEAIDGPTIGLASPTEPKTTFDIQKVLIKQNNTLISLIVNLTLQVQRLQEEIRQVSLPKPRTASKELEDSIADLTRRIGSLNLGTDPIIPKKKGSILVFKNPAEILKNEVNPEAQLEISRTQRAGMVPAEVLYSTSHRPTQHRVYQHYLEEDVQCIENNEIDLPLVTEQSHQTLRESGFQHIHIGLIMVRVYTLHRRDTGVMALAVLRDTRWRDDRSIIATMEMDLTRGTQMVYVIPDIMMSIEDFANHLELSLQTQGYTPVSEQLSYQVNQNDEEICSSEREILAYLFEEEPLILKVKKLHPAAVIPQRKTMGAAGYDLAIIQTYELHSGERMLLSTGIAVAIPEGHYGRIAARSGIAWKQGVQIGAGVIDQDYRGEVKILVFNLNFDTILLVKGEAVAQLIIEKICVPQVIQVEDLEETSRGVMGFGSTNQRDGVPEESKQQGKQIQETHIFEILLPREKQQEYWSLTLHKDHPSGGMEEENEEKNYSTDDFYSADDFYPPEEYMAMLQTEAELDYPMQRPNNESLLASTSAISTYNPPTDAVMGPPQFAPATIKIEPPNVSKLGPLYEKTSPHGDKRMKTLDWALIKEIKAQVNNLPDLEIPPENAYIVMETDGSMMGWGGVYKWKPSKYDPRNTERIYAYAHGKFPVIKSVIDAEIYVAMETMTALKIHYMDKREITLRTDCQSIIKPETLAVIITEDGEIASGPPTLTDAEEEAACSSRFPLLTEYEDLISETHSKNFLKEEHEKRNRMAKIEDEAIGNVMICFRLFLPVKEVKLLCTLKETGLFQFIKARKPRISMHNIWQCTHLATNKGFATKNLQHSCSS</sequence>
<dbReference type="InterPro" id="IPR029054">
    <property type="entry name" value="dUTPase-like"/>
</dbReference>
<comment type="similarity">
    <text evidence="2">Belongs to the dUTPase family.</text>
</comment>
<dbReference type="UniPathway" id="UPA00610">
    <property type="reaction ID" value="UER00666"/>
</dbReference>
<evidence type="ECO:0000256" key="1">
    <source>
        <dbReference type="ARBA" id="ARBA00005142"/>
    </source>
</evidence>
<evidence type="ECO:0000256" key="2">
    <source>
        <dbReference type="ARBA" id="ARBA00006581"/>
    </source>
</evidence>
<dbReference type="AlphaFoldDB" id="A0A8J5HNL0"/>
<dbReference type="GO" id="GO:0006226">
    <property type="term" value="P:dUMP biosynthetic process"/>
    <property type="evidence" value="ECO:0007669"/>
    <property type="project" value="UniProtKB-UniPathway"/>
</dbReference>
<proteinExistence type="inferred from homology"/>
<evidence type="ECO:0000256" key="5">
    <source>
        <dbReference type="ARBA" id="ARBA00023080"/>
    </source>
</evidence>
<protein>
    <recommendedName>
        <fullName evidence="3">dUTP diphosphatase</fullName>
        <ecNumber evidence="3">3.6.1.23</ecNumber>
    </recommendedName>
</protein>
<evidence type="ECO:0000259" key="7">
    <source>
        <dbReference type="Pfam" id="PF00692"/>
    </source>
</evidence>
<dbReference type="PANTHER" id="PTHR11241">
    <property type="entry name" value="DEOXYURIDINE 5'-TRIPHOSPHATE NUCLEOTIDOHYDROLASE"/>
    <property type="match status" value="1"/>
</dbReference>
<dbReference type="GO" id="GO:0004170">
    <property type="term" value="F:dUTP diphosphatase activity"/>
    <property type="evidence" value="ECO:0007669"/>
    <property type="project" value="UniProtKB-EC"/>
</dbReference>
<dbReference type="SUPFAM" id="SSF56672">
    <property type="entry name" value="DNA/RNA polymerases"/>
    <property type="match status" value="1"/>
</dbReference>
<dbReference type="InterPro" id="IPR043502">
    <property type="entry name" value="DNA/RNA_pol_sf"/>
</dbReference>
<dbReference type="EMBL" id="JACMSC010000003">
    <property type="protein sequence ID" value="KAG6527663.1"/>
    <property type="molecule type" value="Genomic_DNA"/>
</dbReference>
<keyword evidence="5" id="KW-0546">Nucleotide metabolism</keyword>
<dbReference type="NCBIfam" id="NF001862">
    <property type="entry name" value="PRK00601.1"/>
    <property type="match status" value="1"/>
</dbReference>
<name>A0A8J5HNL0_ZINOF</name>
<dbReference type="InterPro" id="IPR033704">
    <property type="entry name" value="dUTPase_trimeric"/>
</dbReference>
<keyword evidence="4" id="KW-0378">Hydrolase</keyword>
<evidence type="ECO:0000256" key="4">
    <source>
        <dbReference type="ARBA" id="ARBA00022801"/>
    </source>
</evidence>
<comment type="caution">
    <text evidence="8">The sequence shown here is derived from an EMBL/GenBank/DDBJ whole genome shotgun (WGS) entry which is preliminary data.</text>
</comment>
<organism evidence="8 9">
    <name type="scientific">Zingiber officinale</name>
    <name type="common">Ginger</name>
    <name type="synonym">Amomum zingiber</name>
    <dbReference type="NCBI Taxonomy" id="94328"/>
    <lineage>
        <taxon>Eukaryota</taxon>
        <taxon>Viridiplantae</taxon>
        <taxon>Streptophyta</taxon>
        <taxon>Embryophyta</taxon>
        <taxon>Tracheophyta</taxon>
        <taxon>Spermatophyta</taxon>
        <taxon>Magnoliopsida</taxon>
        <taxon>Liliopsida</taxon>
        <taxon>Zingiberales</taxon>
        <taxon>Zingiberaceae</taxon>
        <taxon>Zingiber</taxon>
    </lineage>
</organism>
<dbReference type="EC" id="3.6.1.23" evidence="3"/>
<dbReference type="SUPFAM" id="SSF51283">
    <property type="entry name" value="dUTPase-like"/>
    <property type="match status" value="1"/>
</dbReference>
<comment type="pathway">
    <text evidence="1">Pyrimidine metabolism; dUMP biosynthesis; dUMP from dCTP (dUTP route): step 2/2.</text>
</comment>
<dbReference type="GO" id="GO:0046081">
    <property type="term" value="P:dUTP catabolic process"/>
    <property type="evidence" value="ECO:0007669"/>
    <property type="project" value="InterPro"/>
</dbReference>
<evidence type="ECO:0000313" key="8">
    <source>
        <dbReference type="EMBL" id="KAG6527663.1"/>
    </source>
</evidence>
<dbReference type="InterPro" id="IPR036157">
    <property type="entry name" value="dUTPase-like_sf"/>
</dbReference>
<accession>A0A8J5HNL0</accession>
<dbReference type="CDD" id="cd07557">
    <property type="entry name" value="trimeric_dUTPase"/>
    <property type="match status" value="1"/>
</dbReference>
<keyword evidence="9" id="KW-1185">Reference proteome</keyword>
<dbReference type="Proteomes" id="UP000734854">
    <property type="component" value="Unassembled WGS sequence"/>
</dbReference>
<evidence type="ECO:0000256" key="3">
    <source>
        <dbReference type="ARBA" id="ARBA00012379"/>
    </source>
</evidence>
<evidence type="ECO:0000313" key="9">
    <source>
        <dbReference type="Proteomes" id="UP000734854"/>
    </source>
</evidence>
<feature type="region of interest" description="Disordered" evidence="6">
    <location>
        <begin position="443"/>
        <end position="463"/>
    </location>
</feature>
<feature type="domain" description="dUTPase-like" evidence="7">
    <location>
        <begin position="324"/>
        <end position="449"/>
    </location>
</feature>
<reference evidence="8 9" key="1">
    <citation type="submission" date="2020-08" db="EMBL/GenBank/DDBJ databases">
        <title>Plant Genome Project.</title>
        <authorList>
            <person name="Zhang R.-G."/>
        </authorList>
    </citation>
    <scope>NUCLEOTIDE SEQUENCE [LARGE SCALE GENOMIC DNA]</scope>
    <source>
        <tissue evidence="8">Rhizome</tissue>
    </source>
</reference>
<gene>
    <name evidence="8" type="ORF">ZIOFF_009789</name>
</gene>
<dbReference type="Pfam" id="PF00692">
    <property type="entry name" value="dUTPase"/>
    <property type="match status" value="1"/>
</dbReference>
<dbReference type="Gene3D" id="2.70.40.10">
    <property type="match status" value="1"/>
</dbReference>
<dbReference type="PANTHER" id="PTHR11241:SF0">
    <property type="entry name" value="DEOXYURIDINE 5'-TRIPHOSPHATE NUCLEOTIDOHYDROLASE"/>
    <property type="match status" value="1"/>
</dbReference>
<dbReference type="GO" id="GO:0000287">
    <property type="term" value="F:magnesium ion binding"/>
    <property type="evidence" value="ECO:0007669"/>
    <property type="project" value="InterPro"/>
</dbReference>
<evidence type="ECO:0000256" key="6">
    <source>
        <dbReference type="SAM" id="MobiDB-lite"/>
    </source>
</evidence>